<dbReference type="Gene3D" id="2.40.10.10">
    <property type="entry name" value="Trypsin-like serine proteases"/>
    <property type="match status" value="1"/>
</dbReference>
<dbReference type="GO" id="GO:0004252">
    <property type="term" value="F:serine-type endopeptidase activity"/>
    <property type="evidence" value="ECO:0007669"/>
    <property type="project" value="InterPro"/>
</dbReference>
<feature type="domain" description="Peptidase S1" evidence="7">
    <location>
        <begin position="26"/>
        <end position="254"/>
    </location>
</feature>
<dbReference type="Pfam" id="PF00089">
    <property type="entry name" value="Trypsin"/>
    <property type="match status" value="1"/>
</dbReference>
<protein>
    <recommendedName>
        <fullName evidence="7">Peptidase S1 domain-containing protein</fullName>
    </recommendedName>
</protein>
<dbReference type="GO" id="GO:0006508">
    <property type="term" value="P:proteolysis"/>
    <property type="evidence" value="ECO:0007669"/>
    <property type="project" value="UniProtKB-KW"/>
</dbReference>
<dbReference type="PANTHER" id="PTHR24276">
    <property type="entry name" value="POLYSERASE-RELATED"/>
    <property type="match status" value="1"/>
</dbReference>
<dbReference type="InterPro" id="IPR001254">
    <property type="entry name" value="Trypsin_dom"/>
</dbReference>
<keyword evidence="4" id="KW-0720">Serine protease</keyword>
<evidence type="ECO:0000256" key="1">
    <source>
        <dbReference type="ARBA" id="ARBA00007664"/>
    </source>
</evidence>
<evidence type="ECO:0000256" key="6">
    <source>
        <dbReference type="SAM" id="SignalP"/>
    </source>
</evidence>
<dbReference type="OrthoDB" id="7855698at2759"/>
<evidence type="ECO:0000256" key="4">
    <source>
        <dbReference type="ARBA" id="ARBA00022825"/>
    </source>
</evidence>
<dbReference type="PRINTS" id="PR00722">
    <property type="entry name" value="CHYMOTRYPSIN"/>
</dbReference>
<dbReference type="InterPro" id="IPR009003">
    <property type="entry name" value="Peptidase_S1_PA"/>
</dbReference>
<dbReference type="SUPFAM" id="SSF50494">
    <property type="entry name" value="Trypsin-like serine proteases"/>
    <property type="match status" value="1"/>
</dbReference>
<dbReference type="EMBL" id="JACMRX010000003">
    <property type="protein sequence ID" value="KAF7994065.1"/>
    <property type="molecule type" value="Genomic_DNA"/>
</dbReference>
<keyword evidence="2" id="KW-0645">Protease</keyword>
<dbReference type="PANTHER" id="PTHR24276:SF98">
    <property type="entry name" value="FI18310P1-RELATED"/>
    <property type="match status" value="1"/>
</dbReference>
<keyword evidence="6" id="KW-0732">Signal</keyword>
<dbReference type="CDD" id="cd00190">
    <property type="entry name" value="Tryp_SPc"/>
    <property type="match status" value="1"/>
</dbReference>
<evidence type="ECO:0000256" key="3">
    <source>
        <dbReference type="ARBA" id="ARBA00022801"/>
    </source>
</evidence>
<dbReference type="InterPro" id="IPR043504">
    <property type="entry name" value="Peptidase_S1_PA_chymotrypsin"/>
</dbReference>
<dbReference type="Proteomes" id="UP000639338">
    <property type="component" value="Unassembled WGS sequence"/>
</dbReference>
<comment type="similarity">
    <text evidence="1">Belongs to the peptidase S1 family.</text>
</comment>
<gene>
    <name evidence="8" type="ORF">HCN44_011334</name>
</gene>
<dbReference type="InterPro" id="IPR050430">
    <property type="entry name" value="Peptidase_S1"/>
</dbReference>
<feature type="signal peptide" evidence="6">
    <location>
        <begin position="1"/>
        <end position="20"/>
    </location>
</feature>
<reference evidence="8 9" key="1">
    <citation type="submission" date="2020-08" db="EMBL/GenBank/DDBJ databases">
        <title>Aphidius gifuensis genome sequencing and assembly.</title>
        <authorList>
            <person name="Du Z."/>
        </authorList>
    </citation>
    <scope>NUCLEOTIDE SEQUENCE [LARGE SCALE GENOMIC DNA]</scope>
    <source>
        <strain evidence="8">YNYX2018</strain>
        <tissue evidence="8">Adults</tissue>
    </source>
</reference>
<dbReference type="AlphaFoldDB" id="A0A834XV87"/>
<comment type="caution">
    <text evidence="8">The sequence shown here is derived from an EMBL/GenBank/DDBJ whole genome shotgun (WGS) entry which is preliminary data.</text>
</comment>
<dbReference type="FunFam" id="2.40.10.10:FF:000068">
    <property type="entry name" value="transmembrane protease serine 2"/>
    <property type="match status" value="1"/>
</dbReference>
<evidence type="ECO:0000259" key="7">
    <source>
        <dbReference type="PROSITE" id="PS50240"/>
    </source>
</evidence>
<keyword evidence="3" id="KW-0378">Hydrolase</keyword>
<accession>A0A834XV87</accession>
<proteinExistence type="inferred from homology"/>
<feature type="chain" id="PRO_5032519617" description="Peptidase S1 domain-containing protein" evidence="6">
    <location>
        <begin position="21"/>
        <end position="262"/>
    </location>
</feature>
<dbReference type="PROSITE" id="PS50240">
    <property type="entry name" value="TRYPSIN_DOM"/>
    <property type="match status" value="1"/>
</dbReference>
<evidence type="ECO:0000256" key="5">
    <source>
        <dbReference type="ARBA" id="ARBA00023157"/>
    </source>
</evidence>
<keyword evidence="9" id="KW-1185">Reference proteome</keyword>
<keyword evidence="5" id="KW-1015">Disulfide bond</keyword>
<evidence type="ECO:0000313" key="8">
    <source>
        <dbReference type="EMBL" id="KAF7994065.1"/>
    </source>
</evidence>
<name>A0A834XV87_APHGI</name>
<sequence length="262" mass="30050">MYPSIIWLICLIISMSCVHGNLPKKIHGGITVEIIEHPHQVSIQIQNYHLCGGVIISEEHILTTASCVSADVGVFYGNIIIMSATNNLDKKDPNNYWELHTVAFIITHEEYNPHFNWIHDIAILKLEKKMRFHIRQRSATWPPKYPQSRLFVTGWGTNSEMNVMKNYLQLVKVKSISSRICKVRYYTEGTLTGNQYCLFPRPPLARITWGNSGSPVTIGTGVVGLISVVSLDHKLPTTYSRVYNYMYWIQKNVEKLNSKLHY</sequence>
<dbReference type="InterPro" id="IPR001314">
    <property type="entry name" value="Peptidase_S1A"/>
</dbReference>
<evidence type="ECO:0000256" key="2">
    <source>
        <dbReference type="ARBA" id="ARBA00022670"/>
    </source>
</evidence>
<evidence type="ECO:0000313" key="9">
    <source>
        <dbReference type="Proteomes" id="UP000639338"/>
    </source>
</evidence>
<organism evidence="8 9">
    <name type="scientific">Aphidius gifuensis</name>
    <name type="common">Parasitoid wasp</name>
    <dbReference type="NCBI Taxonomy" id="684658"/>
    <lineage>
        <taxon>Eukaryota</taxon>
        <taxon>Metazoa</taxon>
        <taxon>Ecdysozoa</taxon>
        <taxon>Arthropoda</taxon>
        <taxon>Hexapoda</taxon>
        <taxon>Insecta</taxon>
        <taxon>Pterygota</taxon>
        <taxon>Neoptera</taxon>
        <taxon>Endopterygota</taxon>
        <taxon>Hymenoptera</taxon>
        <taxon>Apocrita</taxon>
        <taxon>Ichneumonoidea</taxon>
        <taxon>Braconidae</taxon>
        <taxon>Aphidiinae</taxon>
        <taxon>Aphidius</taxon>
    </lineage>
</organism>
<dbReference type="SMART" id="SM00020">
    <property type="entry name" value="Tryp_SPc"/>
    <property type="match status" value="1"/>
</dbReference>